<accession>A0ABP9L1C1</accession>
<gene>
    <name evidence="2" type="ORF">GCM10025759_06020</name>
</gene>
<name>A0ABP9L1C1_9GAMM</name>
<organism evidence="2 3">
    <name type="scientific">Lysobacter panacisoli</name>
    <dbReference type="NCBI Taxonomy" id="1255263"/>
    <lineage>
        <taxon>Bacteria</taxon>
        <taxon>Pseudomonadati</taxon>
        <taxon>Pseudomonadota</taxon>
        <taxon>Gammaproteobacteria</taxon>
        <taxon>Lysobacterales</taxon>
        <taxon>Lysobacteraceae</taxon>
        <taxon>Lysobacter</taxon>
    </lineage>
</organism>
<evidence type="ECO:0000313" key="3">
    <source>
        <dbReference type="Proteomes" id="UP001501083"/>
    </source>
</evidence>
<dbReference type="Proteomes" id="UP001501083">
    <property type="component" value="Unassembled WGS sequence"/>
</dbReference>
<dbReference type="EMBL" id="BAABKY010000001">
    <property type="protein sequence ID" value="GAA5069316.1"/>
    <property type="molecule type" value="Genomic_DNA"/>
</dbReference>
<protein>
    <recommendedName>
        <fullName evidence="4">DUF2946 domain-containing protein</fullName>
    </recommendedName>
</protein>
<feature type="region of interest" description="Disordered" evidence="1">
    <location>
        <begin position="76"/>
        <end position="96"/>
    </location>
</feature>
<reference evidence="3" key="1">
    <citation type="journal article" date="2019" name="Int. J. Syst. Evol. Microbiol.">
        <title>The Global Catalogue of Microorganisms (GCM) 10K type strain sequencing project: providing services to taxonomists for standard genome sequencing and annotation.</title>
        <authorList>
            <consortium name="The Broad Institute Genomics Platform"/>
            <consortium name="The Broad Institute Genome Sequencing Center for Infectious Disease"/>
            <person name="Wu L."/>
            <person name="Ma J."/>
        </authorList>
    </citation>
    <scope>NUCLEOTIDE SEQUENCE [LARGE SCALE GENOMIC DNA]</scope>
    <source>
        <strain evidence="3">JCM 19212</strain>
    </source>
</reference>
<sequence length="153" mass="15898">MLYDGRAAAARKGRNCVSPPALRTLAAMSASSALALAFRLLVLGLLLAGIVLKPSLTIAEEMHELVSHALVAGDGHTHEEGHAVVQPPAPDGGQPPHDDNHFHLTHCCGQQAAVLPRMALTMAVAPTTSPIPLHVVAFVPAPRGAPFRPPISA</sequence>
<proteinExistence type="predicted"/>
<evidence type="ECO:0008006" key="4">
    <source>
        <dbReference type="Google" id="ProtNLM"/>
    </source>
</evidence>
<evidence type="ECO:0000256" key="1">
    <source>
        <dbReference type="SAM" id="MobiDB-lite"/>
    </source>
</evidence>
<keyword evidence="3" id="KW-1185">Reference proteome</keyword>
<evidence type="ECO:0000313" key="2">
    <source>
        <dbReference type="EMBL" id="GAA5069316.1"/>
    </source>
</evidence>
<comment type="caution">
    <text evidence="2">The sequence shown here is derived from an EMBL/GenBank/DDBJ whole genome shotgun (WGS) entry which is preliminary data.</text>
</comment>